<protein>
    <submittedName>
        <fullName evidence="1">Uncharacterized protein</fullName>
    </submittedName>
</protein>
<sequence>METEMEQPIEFLQLYSRQCKTCKHLDPEETKAYTKCHFSKGNEDCPAREIRFTIVGKAFRLARQVRAARDARDTATEASLLAEVLKLNEAQQERFYFALES</sequence>
<dbReference type="EMBL" id="BK016090">
    <property type="protein sequence ID" value="DAF94134.1"/>
    <property type="molecule type" value="Genomic_DNA"/>
</dbReference>
<organism evidence="1">
    <name type="scientific">Myoviridae sp. ctu2j3</name>
    <dbReference type="NCBI Taxonomy" id="2825197"/>
    <lineage>
        <taxon>Viruses</taxon>
        <taxon>Duplodnaviria</taxon>
        <taxon>Heunggongvirae</taxon>
        <taxon>Uroviricota</taxon>
        <taxon>Caudoviricetes</taxon>
    </lineage>
</organism>
<evidence type="ECO:0000313" key="1">
    <source>
        <dbReference type="EMBL" id="DAF94062.1"/>
    </source>
</evidence>
<name>A0A8S5UI66_9CAUD</name>
<dbReference type="EMBL" id="BK016090">
    <property type="protein sequence ID" value="DAF94062.1"/>
    <property type="molecule type" value="Genomic_DNA"/>
</dbReference>
<reference evidence="1" key="1">
    <citation type="journal article" date="2021" name="Proc. Natl. Acad. Sci. U.S.A.">
        <title>A Catalog of Tens of Thousands of Viruses from Human Metagenomes Reveals Hidden Associations with Chronic Diseases.</title>
        <authorList>
            <person name="Tisza M.J."/>
            <person name="Buck C.B."/>
        </authorList>
    </citation>
    <scope>NUCLEOTIDE SEQUENCE</scope>
    <source>
        <strain evidence="1">Ctu2j3</strain>
    </source>
</reference>
<accession>A0A8S5UI66</accession>
<proteinExistence type="predicted"/>